<reference evidence="2" key="1">
    <citation type="journal article" date="2010" name="Nat. Biotechnol.">
        <title>Draft genome sequence of the oilseed species Ricinus communis.</title>
        <authorList>
            <person name="Chan A.P."/>
            <person name="Crabtree J."/>
            <person name="Zhao Q."/>
            <person name="Lorenzi H."/>
            <person name="Orvis J."/>
            <person name="Puiu D."/>
            <person name="Melake-Berhan A."/>
            <person name="Jones K.M."/>
            <person name="Redman J."/>
            <person name="Chen G."/>
            <person name="Cahoon E.B."/>
            <person name="Gedil M."/>
            <person name="Stanke M."/>
            <person name="Haas B.J."/>
            <person name="Wortman J.R."/>
            <person name="Fraser-Liggett C.M."/>
            <person name="Ravel J."/>
            <person name="Rabinowicz P.D."/>
        </authorList>
    </citation>
    <scope>NUCLEOTIDE SEQUENCE [LARGE SCALE GENOMIC DNA]</scope>
    <source>
        <strain evidence="2">cv. Hale</strain>
    </source>
</reference>
<dbReference type="AlphaFoldDB" id="B9T9G2"/>
<gene>
    <name evidence="1" type="ORF">RCOM_0378020</name>
</gene>
<dbReference type="EMBL" id="EQ975359">
    <property type="protein sequence ID" value="EEF27502.1"/>
    <property type="molecule type" value="Genomic_DNA"/>
</dbReference>
<evidence type="ECO:0000313" key="2">
    <source>
        <dbReference type="Proteomes" id="UP000008311"/>
    </source>
</evidence>
<accession>B9T9G2</accession>
<evidence type="ECO:0000313" key="1">
    <source>
        <dbReference type="EMBL" id="EEF27502.1"/>
    </source>
</evidence>
<dbReference type="Proteomes" id="UP000008311">
    <property type="component" value="Unassembled WGS sequence"/>
</dbReference>
<sequence>MSNAYLDVRIAFAIAKIASILDPNDDSFAVPMADAEALGQRDAATASDGSLPVPIYFADEPNLAESWKRGIAIQEAEEETSGMCSFCFKGHEFWQCPHLEH</sequence>
<organism evidence="1 2">
    <name type="scientific">Ricinus communis</name>
    <name type="common">Castor bean</name>
    <dbReference type="NCBI Taxonomy" id="3988"/>
    <lineage>
        <taxon>Eukaryota</taxon>
        <taxon>Viridiplantae</taxon>
        <taxon>Streptophyta</taxon>
        <taxon>Embryophyta</taxon>
        <taxon>Tracheophyta</taxon>
        <taxon>Spermatophyta</taxon>
        <taxon>Magnoliopsida</taxon>
        <taxon>eudicotyledons</taxon>
        <taxon>Gunneridae</taxon>
        <taxon>Pentapetalae</taxon>
        <taxon>rosids</taxon>
        <taxon>fabids</taxon>
        <taxon>Malpighiales</taxon>
        <taxon>Euphorbiaceae</taxon>
        <taxon>Acalyphoideae</taxon>
        <taxon>Acalypheae</taxon>
        <taxon>Ricinus</taxon>
    </lineage>
</organism>
<name>B9T9G2_RICCO</name>
<keyword evidence="2" id="KW-1185">Reference proteome</keyword>
<protein>
    <submittedName>
        <fullName evidence="1">Uncharacterized protein</fullName>
    </submittedName>
</protein>
<proteinExistence type="predicted"/>
<dbReference type="InParanoid" id="B9T9G2"/>